<dbReference type="Proteomes" id="UP001497493">
    <property type="component" value="Plasmid 2"/>
</dbReference>
<protein>
    <submittedName>
        <fullName evidence="1">HNH endonuclease</fullName>
    </submittedName>
</protein>
<keyword evidence="1" id="KW-0540">Nuclease</keyword>
<keyword evidence="1" id="KW-0830">Ubiquinone</keyword>
<evidence type="ECO:0000313" key="1">
    <source>
        <dbReference type="EMBL" id="CAL1241944.1"/>
    </source>
</evidence>
<dbReference type="EMBL" id="OZ026885">
    <property type="protein sequence ID" value="CAL1241944.1"/>
    <property type="molecule type" value="Genomic_DNA"/>
</dbReference>
<evidence type="ECO:0000313" key="2">
    <source>
        <dbReference type="Proteomes" id="UP001497493"/>
    </source>
</evidence>
<keyword evidence="1" id="KW-0378">Hydrolase</keyword>
<keyword evidence="1" id="KW-0614">Plasmid</keyword>
<keyword evidence="1" id="KW-0255">Endonuclease</keyword>
<dbReference type="GO" id="GO:0004519">
    <property type="term" value="F:endonuclease activity"/>
    <property type="evidence" value="ECO:0007669"/>
    <property type="project" value="UniProtKB-KW"/>
</dbReference>
<accession>A0ABM9NMQ8</accession>
<geneLocation type="plasmid" evidence="1 2">
    <name>2</name>
</geneLocation>
<reference evidence="1 2" key="1">
    <citation type="submission" date="2024-04" db="EMBL/GenBank/DDBJ databases">
        <authorList>
            <person name="Cremers G."/>
        </authorList>
    </citation>
    <scope>NUCLEOTIDE SEQUENCE [LARGE SCALE GENOMIC DNA]</scope>
    <source>
        <strain evidence="1">MeCH1-AG</strain>
        <plasmid evidence="1 2">2</plasmid>
    </source>
</reference>
<dbReference type="RefSeq" id="WP_348760017.1">
    <property type="nucleotide sequence ID" value="NZ_OZ026885.1"/>
</dbReference>
<proteinExistence type="predicted"/>
<keyword evidence="2" id="KW-1185">Reference proteome</keyword>
<organism evidence="1 2">
    <name type="scientific">Candidatus Methylocalor cossyra</name>
    <dbReference type="NCBI Taxonomy" id="3108543"/>
    <lineage>
        <taxon>Bacteria</taxon>
        <taxon>Pseudomonadati</taxon>
        <taxon>Pseudomonadota</taxon>
        <taxon>Gammaproteobacteria</taxon>
        <taxon>Methylococcales</taxon>
        <taxon>Methylococcaceae</taxon>
        <taxon>Candidatus Methylocalor</taxon>
    </lineage>
</organism>
<sequence length="198" mass="22246">MSSDKAGIIDTVCDAIAREDEKAAAAALREYPFVALHNAGRSYGPVEATRVFMRDGFIDRYSGARLVHPAVLRILSKLFPRDFPFQKNWKMTETHIAYWELCPTLDHMVPIARGGADSEENWVTTSMVRNAAKANWTLEELAWQVSPPGTLSEWDGLTGWLMRYVEEHGVGAQENYVVQWYKAACKVASSFSLRCPTS</sequence>
<name>A0ABM9NMQ8_9GAMM</name>
<gene>
    <name evidence="1" type="ORF">MECH1_V1_P0012</name>
</gene>